<dbReference type="AlphaFoldDB" id="A0A0S4L675"/>
<protein>
    <submittedName>
        <fullName evidence="4">Uncharacterized protein</fullName>
    </submittedName>
</protein>
<dbReference type="STRING" id="1742973.COMA2_10081"/>
<feature type="repeat" description="TPR" evidence="3">
    <location>
        <begin position="403"/>
        <end position="436"/>
    </location>
</feature>
<organism evidence="4 5">
    <name type="scientific">Candidatus Nitrospira nitrificans</name>
    <dbReference type="NCBI Taxonomy" id="1742973"/>
    <lineage>
        <taxon>Bacteria</taxon>
        <taxon>Pseudomonadati</taxon>
        <taxon>Nitrospirota</taxon>
        <taxon>Nitrospiria</taxon>
        <taxon>Nitrospirales</taxon>
        <taxon>Nitrospiraceae</taxon>
        <taxon>Nitrospira</taxon>
    </lineage>
</organism>
<keyword evidence="2 3" id="KW-0802">TPR repeat</keyword>
<gene>
    <name evidence="4" type="ORF">COMA2_10081</name>
</gene>
<keyword evidence="1" id="KW-0677">Repeat</keyword>
<evidence type="ECO:0000256" key="2">
    <source>
        <dbReference type="ARBA" id="ARBA00022803"/>
    </source>
</evidence>
<dbReference type="InterPro" id="IPR011990">
    <property type="entry name" value="TPR-like_helical_dom_sf"/>
</dbReference>
<evidence type="ECO:0000313" key="5">
    <source>
        <dbReference type="Proteomes" id="UP000198736"/>
    </source>
</evidence>
<feature type="repeat" description="TPR" evidence="3">
    <location>
        <begin position="506"/>
        <end position="539"/>
    </location>
</feature>
<dbReference type="SMART" id="SM00028">
    <property type="entry name" value="TPR"/>
    <property type="match status" value="12"/>
</dbReference>
<dbReference type="PROSITE" id="PS50005">
    <property type="entry name" value="TPR"/>
    <property type="match status" value="6"/>
</dbReference>
<dbReference type="EMBL" id="CZPZ01000001">
    <property type="protein sequence ID" value="CUS31398.1"/>
    <property type="molecule type" value="Genomic_DNA"/>
</dbReference>
<dbReference type="Pfam" id="PF13181">
    <property type="entry name" value="TPR_8"/>
    <property type="match status" value="1"/>
</dbReference>
<feature type="repeat" description="TPR" evidence="3">
    <location>
        <begin position="574"/>
        <end position="607"/>
    </location>
</feature>
<reference evidence="5" key="1">
    <citation type="submission" date="2015-10" db="EMBL/GenBank/DDBJ databases">
        <authorList>
            <person name="Luecker S."/>
            <person name="Luecker S."/>
        </authorList>
    </citation>
    <scope>NUCLEOTIDE SEQUENCE [LARGE SCALE GENOMIC DNA]</scope>
</reference>
<dbReference type="Pfam" id="PF14559">
    <property type="entry name" value="TPR_19"/>
    <property type="match status" value="2"/>
</dbReference>
<keyword evidence="5" id="KW-1185">Reference proteome</keyword>
<feature type="repeat" description="TPR" evidence="3">
    <location>
        <begin position="162"/>
        <end position="195"/>
    </location>
</feature>
<dbReference type="Pfam" id="PF13432">
    <property type="entry name" value="TPR_16"/>
    <property type="match status" value="5"/>
</dbReference>
<feature type="repeat" description="TPR" evidence="3">
    <location>
        <begin position="59"/>
        <end position="92"/>
    </location>
</feature>
<evidence type="ECO:0000313" key="4">
    <source>
        <dbReference type="EMBL" id="CUS31398.1"/>
    </source>
</evidence>
<sequence length="795" mass="88880">MRVISGIVLLAAVTLTACGGPEERKAKYFAKANEYIDAANYPKARVALRNVLKIDPKDAEAYYLFAQVEEKEKNWRNAVQLYQEAVRLVPDHAAALITLGKYYLEARLTDRVAEAADTVLKSHSRHPQASALKIAAQAVTEAAIPSLIPDAEALANEFPAEPDVAILLATLYGQQRRYREAETTLRRALESHPTDLDLLNNLNRILTQADNMAGAETVMRRMVAAEPTSFDHRMRLARFYVGQGARNKAEAVLREAIALDPTNEQRRLMLAELFVNAQDVAAAEQALLDAAAQIPHATHIQFGLSALYRKSGQDLQARRLYALLIEEYKDKPVGLEAKVKLAEMDFAEGKQADAEHRVQEVLQANPRSSDGLILTGRMALARRNGKEAVQALRTVLHDQPELATIHYLLGQAYQLTGDTNLAKESFERAVVLYPDQVDAKRSLAVLESKSGRYEQARARIEDLLKQRPDDVIALDMLMTLDLVTKNWPGAERTLTRLRQVSSGNRSVALLAEGRFYEAQRRLSEASRAYERATALVPNEPEPLLSLVKVEAALGQAQQSRIRLEALLVSHKDHPFAHGLLGEVLSLSRKHEEAALHYREAVRLNPKWMTPWLNWAMLSLSQKKPDVAVEVLNEGLKANPESEELHMLLASARFEQGQIDLAMAAYETTLRLNPRNLLASNNLAVLLVDHKRDPASLQRAFALSRDFERDAPHPFFIDTLGWVRFKMGQQEEAIRLMKQAVSKSPDMSVLNYHLGIACFQSGQRAEARTYLSRALKSSDPFEGRQEAEHVLAQIRG</sequence>
<dbReference type="PANTHER" id="PTHR45586">
    <property type="entry name" value="TPR REPEAT-CONTAINING PROTEIN PA4667"/>
    <property type="match status" value="1"/>
</dbReference>
<dbReference type="SUPFAM" id="SSF48452">
    <property type="entry name" value="TPR-like"/>
    <property type="match status" value="3"/>
</dbReference>
<dbReference type="InterPro" id="IPR019734">
    <property type="entry name" value="TPR_rpt"/>
</dbReference>
<dbReference type="InterPro" id="IPR051012">
    <property type="entry name" value="CellSynth/LPSAsmb/PSIAsmb"/>
</dbReference>
<proteinExistence type="predicted"/>
<evidence type="ECO:0000256" key="1">
    <source>
        <dbReference type="ARBA" id="ARBA00022737"/>
    </source>
</evidence>
<dbReference type="Proteomes" id="UP000198736">
    <property type="component" value="Unassembled WGS sequence"/>
</dbReference>
<dbReference type="Gene3D" id="1.25.40.10">
    <property type="entry name" value="Tetratricopeptide repeat domain"/>
    <property type="match status" value="4"/>
</dbReference>
<accession>A0A0S4L675</accession>
<evidence type="ECO:0000256" key="3">
    <source>
        <dbReference type="PROSITE-ProRule" id="PRU00339"/>
    </source>
</evidence>
<dbReference type="PANTHER" id="PTHR45586:SF1">
    <property type="entry name" value="LIPOPOLYSACCHARIDE ASSEMBLY PROTEIN B"/>
    <property type="match status" value="1"/>
</dbReference>
<feature type="repeat" description="TPR" evidence="3">
    <location>
        <begin position="642"/>
        <end position="675"/>
    </location>
</feature>
<name>A0A0S4L675_9BACT</name>
<dbReference type="RefSeq" id="WP_175304285.1">
    <property type="nucleotide sequence ID" value="NZ_CZPZ01000001.1"/>
</dbReference>
<dbReference type="PROSITE" id="PS51257">
    <property type="entry name" value="PROKAR_LIPOPROTEIN"/>
    <property type="match status" value="1"/>
</dbReference>